<dbReference type="EnsemblProtists" id="EKX48104">
    <property type="protein sequence ID" value="EKX48104"/>
    <property type="gene ID" value="GUITHDRAFT_151925"/>
</dbReference>
<sequence length="105" mass="11730">MALPGELGLSHAADLRFLEEHQGEEARTRKQYHSYSSSSYSFSSTSCSQVDRVRGYTSGGLVIDTNPLEKSGAVYHTGRNVIWPSNSLRTIRMEEEESYTARSLP</sequence>
<keyword evidence="3" id="KW-1185">Reference proteome</keyword>
<dbReference type="AlphaFoldDB" id="L1JIX3"/>
<accession>L1JIX3</accession>
<dbReference type="PaxDb" id="55529-EKX48104"/>
<organism evidence="1">
    <name type="scientific">Guillardia theta (strain CCMP2712)</name>
    <name type="common">Cryptophyte</name>
    <dbReference type="NCBI Taxonomy" id="905079"/>
    <lineage>
        <taxon>Eukaryota</taxon>
        <taxon>Cryptophyceae</taxon>
        <taxon>Pyrenomonadales</taxon>
        <taxon>Geminigeraceae</taxon>
        <taxon>Guillardia</taxon>
    </lineage>
</organism>
<dbReference type="Proteomes" id="UP000011087">
    <property type="component" value="Unassembled WGS sequence"/>
</dbReference>
<evidence type="ECO:0000313" key="1">
    <source>
        <dbReference type="EMBL" id="EKX48104.1"/>
    </source>
</evidence>
<reference evidence="3" key="2">
    <citation type="submission" date="2012-11" db="EMBL/GenBank/DDBJ databases">
        <authorList>
            <person name="Kuo A."/>
            <person name="Curtis B.A."/>
            <person name="Tanifuji G."/>
            <person name="Burki F."/>
            <person name="Gruber A."/>
            <person name="Irimia M."/>
            <person name="Maruyama S."/>
            <person name="Arias M.C."/>
            <person name="Ball S.G."/>
            <person name="Gile G.H."/>
            <person name="Hirakawa Y."/>
            <person name="Hopkins J.F."/>
            <person name="Rensing S.A."/>
            <person name="Schmutz J."/>
            <person name="Symeonidi A."/>
            <person name="Elias M."/>
            <person name="Eveleigh R.J."/>
            <person name="Herman E.K."/>
            <person name="Klute M.J."/>
            <person name="Nakayama T."/>
            <person name="Obornik M."/>
            <person name="Reyes-Prieto A."/>
            <person name="Armbrust E.V."/>
            <person name="Aves S.J."/>
            <person name="Beiko R.G."/>
            <person name="Coutinho P."/>
            <person name="Dacks J.B."/>
            <person name="Durnford D.G."/>
            <person name="Fast N.M."/>
            <person name="Green B.R."/>
            <person name="Grisdale C."/>
            <person name="Hempe F."/>
            <person name="Henrissat B."/>
            <person name="Hoppner M.P."/>
            <person name="Ishida K.-I."/>
            <person name="Kim E."/>
            <person name="Koreny L."/>
            <person name="Kroth P.G."/>
            <person name="Liu Y."/>
            <person name="Malik S.-B."/>
            <person name="Maier U.G."/>
            <person name="McRose D."/>
            <person name="Mock T."/>
            <person name="Neilson J.A."/>
            <person name="Onodera N.T."/>
            <person name="Poole A.M."/>
            <person name="Pritham E.J."/>
            <person name="Richards T.A."/>
            <person name="Rocap G."/>
            <person name="Roy S.W."/>
            <person name="Sarai C."/>
            <person name="Schaack S."/>
            <person name="Shirato S."/>
            <person name="Slamovits C.H."/>
            <person name="Spencer D.F."/>
            <person name="Suzuki S."/>
            <person name="Worden A.Z."/>
            <person name="Zauner S."/>
            <person name="Barry K."/>
            <person name="Bell C."/>
            <person name="Bharti A.K."/>
            <person name="Crow J.A."/>
            <person name="Grimwood J."/>
            <person name="Kramer R."/>
            <person name="Lindquist E."/>
            <person name="Lucas S."/>
            <person name="Salamov A."/>
            <person name="McFadden G.I."/>
            <person name="Lane C.E."/>
            <person name="Keeling P.J."/>
            <person name="Gray M.W."/>
            <person name="Grigoriev I.V."/>
            <person name="Archibald J.M."/>
        </authorList>
    </citation>
    <scope>NUCLEOTIDE SEQUENCE</scope>
    <source>
        <strain evidence="3">CCMP2712</strain>
    </source>
</reference>
<reference evidence="1 3" key="1">
    <citation type="journal article" date="2012" name="Nature">
        <title>Algal genomes reveal evolutionary mosaicism and the fate of nucleomorphs.</title>
        <authorList>
            <consortium name="DOE Joint Genome Institute"/>
            <person name="Curtis B.A."/>
            <person name="Tanifuji G."/>
            <person name="Burki F."/>
            <person name="Gruber A."/>
            <person name="Irimia M."/>
            <person name="Maruyama S."/>
            <person name="Arias M.C."/>
            <person name="Ball S.G."/>
            <person name="Gile G.H."/>
            <person name="Hirakawa Y."/>
            <person name="Hopkins J.F."/>
            <person name="Kuo A."/>
            <person name="Rensing S.A."/>
            <person name="Schmutz J."/>
            <person name="Symeonidi A."/>
            <person name="Elias M."/>
            <person name="Eveleigh R.J."/>
            <person name="Herman E.K."/>
            <person name="Klute M.J."/>
            <person name="Nakayama T."/>
            <person name="Obornik M."/>
            <person name="Reyes-Prieto A."/>
            <person name="Armbrust E.V."/>
            <person name="Aves S.J."/>
            <person name="Beiko R.G."/>
            <person name="Coutinho P."/>
            <person name="Dacks J.B."/>
            <person name="Durnford D.G."/>
            <person name="Fast N.M."/>
            <person name="Green B.R."/>
            <person name="Grisdale C.J."/>
            <person name="Hempel F."/>
            <person name="Henrissat B."/>
            <person name="Hoppner M.P."/>
            <person name="Ishida K."/>
            <person name="Kim E."/>
            <person name="Koreny L."/>
            <person name="Kroth P.G."/>
            <person name="Liu Y."/>
            <person name="Malik S.B."/>
            <person name="Maier U.G."/>
            <person name="McRose D."/>
            <person name="Mock T."/>
            <person name="Neilson J.A."/>
            <person name="Onodera N.T."/>
            <person name="Poole A.M."/>
            <person name="Pritham E.J."/>
            <person name="Richards T.A."/>
            <person name="Rocap G."/>
            <person name="Roy S.W."/>
            <person name="Sarai C."/>
            <person name="Schaack S."/>
            <person name="Shirato S."/>
            <person name="Slamovits C.H."/>
            <person name="Spencer D.F."/>
            <person name="Suzuki S."/>
            <person name="Worden A.Z."/>
            <person name="Zauner S."/>
            <person name="Barry K."/>
            <person name="Bell C."/>
            <person name="Bharti A.K."/>
            <person name="Crow J.A."/>
            <person name="Grimwood J."/>
            <person name="Kramer R."/>
            <person name="Lindquist E."/>
            <person name="Lucas S."/>
            <person name="Salamov A."/>
            <person name="McFadden G.I."/>
            <person name="Lane C.E."/>
            <person name="Keeling P.J."/>
            <person name="Gray M.W."/>
            <person name="Grigoriev I.V."/>
            <person name="Archibald J.M."/>
        </authorList>
    </citation>
    <scope>NUCLEOTIDE SEQUENCE</scope>
    <source>
        <strain evidence="1 3">CCMP2712</strain>
    </source>
</reference>
<evidence type="ECO:0000313" key="2">
    <source>
        <dbReference type="EnsemblProtists" id="EKX48104"/>
    </source>
</evidence>
<name>L1JIX3_GUITC</name>
<gene>
    <name evidence="1" type="ORF">GUITHDRAFT_151925</name>
</gene>
<dbReference type="KEGG" id="gtt:GUITHDRAFT_151925"/>
<reference evidence="2" key="3">
    <citation type="submission" date="2016-03" db="UniProtKB">
        <authorList>
            <consortium name="EnsemblProtists"/>
        </authorList>
    </citation>
    <scope>IDENTIFICATION</scope>
</reference>
<evidence type="ECO:0000313" key="3">
    <source>
        <dbReference type="Proteomes" id="UP000011087"/>
    </source>
</evidence>
<dbReference type="RefSeq" id="XP_005835084.1">
    <property type="nucleotide sequence ID" value="XM_005835027.1"/>
</dbReference>
<protein>
    <submittedName>
        <fullName evidence="1 2">Uncharacterized protein</fullName>
    </submittedName>
</protein>
<dbReference type="EMBL" id="JH992987">
    <property type="protein sequence ID" value="EKX48104.1"/>
    <property type="molecule type" value="Genomic_DNA"/>
</dbReference>
<dbReference type="HOGENOM" id="CLU_2241757_0_0_1"/>
<dbReference type="GeneID" id="17304775"/>
<proteinExistence type="predicted"/>